<proteinExistence type="predicted"/>
<dbReference type="Pfam" id="PF02586">
    <property type="entry name" value="SRAP"/>
    <property type="match status" value="1"/>
</dbReference>
<feature type="region of interest" description="Disordered" evidence="1">
    <location>
        <begin position="1"/>
        <end position="21"/>
    </location>
</feature>
<dbReference type="OrthoDB" id="2111841at2759"/>
<dbReference type="SUPFAM" id="SSF143081">
    <property type="entry name" value="BB1717-like"/>
    <property type="match status" value="1"/>
</dbReference>
<dbReference type="AlphaFoldDB" id="A0A9P5N5V2"/>
<protein>
    <submittedName>
        <fullName evidence="2">Uncharacterized protein</fullName>
    </submittedName>
</protein>
<organism evidence="2 3">
    <name type="scientific">Russula ochroleuca</name>
    <dbReference type="NCBI Taxonomy" id="152965"/>
    <lineage>
        <taxon>Eukaryota</taxon>
        <taxon>Fungi</taxon>
        <taxon>Dikarya</taxon>
        <taxon>Basidiomycota</taxon>
        <taxon>Agaricomycotina</taxon>
        <taxon>Agaricomycetes</taxon>
        <taxon>Russulales</taxon>
        <taxon>Russulaceae</taxon>
        <taxon>Russula</taxon>
    </lineage>
</organism>
<comment type="caution">
    <text evidence="2">The sequence shown here is derived from an EMBL/GenBank/DDBJ whole genome shotgun (WGS) entry which is preliminary data.</text>
</comment>
<sequence length="114" mass="11934">MHSMRWGLVPHWSKAEPPTLNTTNARAENLEEGGGMWAASRGGNVASLSPKGTTNGSRSARSASHILHGIEINGSCSSPGCTTRSLSRVSSKQNYIHARYGGSGAAGRVVDLIC</sequence>
<gene>
    <name evidence="2" type="ORF">DFH94DRAFT_12005</name>
</gene>
<dbReference type="InterPro" id="IPR036590">
    <property type="entry name" value="SRAP-like"/>
</dbReference>
<evidence type="ECO:0000313" key="2">
    <source>
        <dbReference type="EMBL" id="KAF8487050.1"/>
    </source>
</evidence>
<evidence type="ECO:0000313" key="3">
    <source>
        <dbReference type="Proteomes" id="UP000759537"/>
    </source>
</evidence>
<dbReference type="EMBL" id="WHVB01000001">
    <property type="protein sequence ID" value="KAF8487050.1"/>
    <property type="molecule type" value="Genomic_DNA"/>
</dbReference>
<dbReference type="GO" id="GO:0003697">
    <property type="term" value="F:single-stranded DNA binding"/>
    <property type="evidence" value="ECO:0007669"/>
    <property type="project" value="InterPro"/>
</dbReference>
<evidence type="ECO:0000256" key="1">
    <source>
        <dbReference type="SAM" id="MobiDB-lite"/>
    </source>
</evidence>
<feature type="compositionally biased region" description="Polar residues" evidence="1">
    <location>
        <begin position="46"/>
        <end position="61"/>
    </location>
</feature>
<feature type="region of interest" description="Disordered" evidence="1">
    <location>
        <begin position="41"/>
        <end position="61"/>
    </location>
</feature>
<reference evidence="2" key="1">
    <citation type="submission" date="2019-10" db="EMBL/GenBank/DDBJ databases">
        <authorList>
            <consortium name="DOE Joint Genome Institute"/>
            <person name="Kuo A."/>
            <person name="Miyauchi S."/>
            <person name="Kiss E."/>
            <person name="Drula E."/>
            <person name="Kohler A."/>
            <person name="Sanchez-Garcia M."/>
            <person name="Andreopoulos B."/>
            <person name="Barry K.W."/>
            <person name="Bonito G."/>
            <person name="Buee M."/>
            <person name="Carver A."/>
            <person name="Chen C."/>
            <person name="Cichocki N."/>
            <person name="Clum A."/>
            <person name="Culley D."/>
            <person name="Crous P.W."/>
            <person name="Fauchery L."/>
            <person name="Girlanda M."/>
            <person name="Hayes R."/>
            <person name="Keri Z."/>
            <person name="LaButti K."/>
            <person name="Lipzen A."/>
            <person name="Lombard V."/>
            <person name="Magnuson J."/>
            <person name="Maillard F."/>
            <person name="Morin E."/>
            <person name="Murat C."/>
            <person name="Nolan M."/>
            <person name="Ohm R."/>
            <person name="Pangilinan J."/>
            <person name="Pereira M."/>
            <person name="Perotto S."/>
            <person name="Peter M."/>
            <person name="Riley R."/>
            <person name="Sitrit Y."/>
            <person name="Stielow B."/>
            <person name="Szollosi G."/>
            <person name="Zifcakova L."/>
            <person name="Stursova M."/>
            <person name="Spatafora J.W."/>
            <person name="Tedersoo L."/>
            <person name="Vaario L.-M."/>
            <person name="Yamada A."/>
            <person name="Yan M."/>
            <person name="Wang P."/>
            <person name="Xu J."/>
            <person name="Bruns T."/>
            <person name="Baldrian P."/>
            <person name="Vilgalys R."/>
            <person name="Henrissat B."/>
            <person name="Grigoriev I.V."/>
            <person name="Hibbett D."/>
            <person name="Nagy L.G."/>
            <person name="Martin F.M."/>
        </authorList>
    </citation>
    <scope>NUCLEOTIDE SEQUENCE</scope>
    <source>
        <strain evidence="2">Prilba</strain>
    </source>
</reference>
<dbReference type="Proteomes" id="UP000759537">
    <property type="component" value="Unassembled WGS sequence"/>
</dbReference>
<reference evidence="2" key="2">
    <citation type="journal article" date="2020" name="Nat. Commun.">
        <title>Large-scale genome sequencing of mycorrhizal fungi provides insights into the early evolution of symbiotic traits.</title>
        <authorList>
            <person name="Miyauchi S."/>
            <person name="Kiss E."/>
            <person name="Kuo A."/>
            <person name="Drula E."/>
            <person name="Kohler A."/>
            <person name="Sanchez-Garcia M."/>
            <person name="Morin E."/>
            <person name="Andreopoulos B."/>
            <person name="Barry K.W."/>
            <person name="Bonito G."/>
            <person name="Buee M."/>
            <person name="Carver A."/>
            <person name="Chen C."/>
            <person name="Cichocki N."/>
            <person name="Clum A."/>
            <person name="Culley D."/>
            <person name="Crous P.W."/>
            <person name="Fauchery L."/>
            <person name="Girlanda M."/>
            <person name="Hayes R.D."/>
            <person name="Keri Z."/>
            <person name="LaButti K."/>
            <person name="Lipzen A."/>
            <person name="Lombard V."/>
            <person name="Magnuson J."/>
            <person name="Maillard F."/>
            <person name="Murat C."/>
            <person name="Nolan M."/>
            <person name="Ohm R.A."/>
            <person name="Pangilinan J."/>
            <person name="Pereira M.F."/>
            <person name="Perotto S."/>
            <person name="Peter M."/>
            <person name="Pfister S."/>
            <person name="Riley R."/>
            <person name="Sitrit Y."/>
            <person name="Stielow J.B."/>
            <person name="Szollosi G."/>
            <person name="Zifcakova L."/>
            <person name="Stursova M."/>
            <person name="Spatafora J.W."/>
            <person name="Tedersoo L."/>
            <person name="Vaario L.M."/>
            <person name="Yamada A."/>
            <person name="Yan M."/>
            <person name="Wang P."/>
            <person name="Xu J."/>
            <person name="Bruns T."/>
            <person name="Baldrian P."/>
            <person name="Vilgalys R."/>
            <person name="Dunand C."/>
            <person name="Henrissat B."/>
            <person name="Grigoriev I.V."/>
            <person name="Hibbett D."/>
            <person name="Nagy L.G."/>
            <person name="Martin F.M."/>
        </authorList>
    </citation>
    <scope>NUCLEOTIDE SEQUENCE</scope>
    <source>
        <strain evidence="2">Prilba</strain>
    </source>
</reference>
<keyword evidence="3" id="KW-1185">Reference proteome</keyword>
<dbReference type="GO" id="GO:0106300">
    <property type="term" value="P:protein-DNA covalent cross-linking repair"/>
    <property type="evidence" value="ECO:0007669"/>
    <property type="project" value="InterPro"/>
</dbReference>
<accession>A0A9P5N5V2</accession>
<dbReference type="Gene3D" id="3.90.1680.10">
    <property type="entry name" value="SOS response associated peptidase-like"/>
    <property type="match status" value="1"/>
</dbReference>
<dbReference type="InterPro" id="IPR003738">
    <property type="entry name" value="SRAP"/>
</dbReference>
<name>A0A9P5N5V2_9AGAM</name>